<keyword evidence="4" id="KW-1185">Reference proteome</keyword>
<sequence>MAHYLLSIYQPIGDPPPADRLAGIMRAVDVVRAEMIAAGAWVFSGGLHDPSAAAVADPRRAGAAVTDGPYVESKEHVGGLTIITAADRAEATEWGRRLARATTLPVEVREFIDGPVV</sequence>
<dbReference type="Proteomes" id="UP001232536">
    <property type="component" value="Unassembled WGS sequence"/>
</dbReference>
<protein>
    <submittedName>
        <fullName evidence="3">YciI family protein</fullName>
    </submittedName>
</protein>
<dbReference type="RefSeq" id="WP_304599561.1">
    <property type="nucleotide sequence ID" value="NZ_JAUQYP010000001.1"/>
</dbReference>
<gene>
    <name evidence="3" type="ORF">Q6348_01455</name>
</gene>
<dbReference type="InterPro" id="IPR005545">
    <property type="entry name" value="YCII"/>
</dbReference>
<comment type="caution">
    <text evidence="3">The sequence shown here is derived from an EMBL/GenBank/DDBJ whole genome shotgun (WGS) entry which is preliminary data.</text>
</comment>
<name>A0ABT9D538_9CELL</name>
<reference evidence="3 4" key="1">
    <citation type="submission" date="2023-07" db="EMBL/GenBank/DDBJ databases">
        <title>Description of novel actinomycetes strains, isolated from tidal flat sediment.</title>
        <authorList>
            <person name="Lu C."/>
        </authorList>
    </citation>
    <scope>NUCLEOTIDE SEQUENCE [LARGE SCALE GENOMIC DNA]</scope>
    <source>
        <strain evidence="3 4">SYSU T00b441</strain>
    </source>
</reference>
<feature type="domain" description="YCII-related" evidence="2">
    <location>
        <begin position="63"/>
        <end position="103"/>
    </location>
</feature>
<dbReference type="EMBL" id="JAUQYP010000001">
    <property type="protein sequence ID" value="MDO8105860.1"/>
    <property type="molecule type" value="Genomic_DNA"/>
</dbReference>
<evidence type="ECO:0000313" key="4">
    <source>
        <dbReference type="Proteomes" id="UP001232536"/>
    </source>
</evidence>
<dbReference type="SUPFAM" id="SSF54909">
    <property type="entry name" value="Dimeric alpha+beta barrel"/>
    <property type="match status" value="1"/>
</dbReference>
<evidence type="ECO:0000313" key="3">
    <source>
        <dbReference type="EMBL" id="MDO8105860.1"/>
    </source>
</evidence>
<organism evidence="3 4">
    <name type="scientific">Actinotalea lenta</name>
    <dbReference type="NCBI Taxonomy" id="3064654"/>
    <lineage>
        <taxon>Bacteria</taxon>
        <taxon>Bacillati</taxon>
        <taxon>Actinomycetota</taxon>
        <taxon>Actinomycetes</taxon>
        <taxon>Micrococcales</taxon>
        <taxon>Cellulomonadaceae</taxon>
        <taxon>Actinotalea</taxon>
    </lineage>
</organism>
<dbReference type="Pfam" id="PF03795">
    <property type="entry name" value="YCII"/>
    <property type="match status" value="1"/>
</dbReference>
<proteinExistence type="inferred from homology"/>
<evidence type="ECO:0000256" key="1">
    <source>
        <dbReference type="ARBA" id="ARBA00007689"/>
    </source>
</evidence>
<dbReference type="PANTHER" id="PTHR35174">
    <property type="entry name" value="BLL7171 PROTEIN-RELATED"/>
    <property type="match status" value="1"/>
</dbReference>
<comment type="similarity">
    <text evidence="1">Belongs to the YciI family.</text>
</comment>
<dbReference type="Gene3D" id="3.30.70.1060">
    <property type="entry name" value="Dimeric alpha+beta barrel"/>
    <property type="match status" value="1"/>
</dbReference>
<evidence type="ECO:0000259" key="2">
    <source>
        <dbReference type="Pfam" id="PF03795"/>
    </source>
</evidence>
<accession>A0ABT9D538</accession>
<dbReference type="InterPro" id="IPR011008">
    <property type="entry name" value="Dimeric_a/b-barrel"/>
</dbReference>